<comment type="caution">
    <text evidence="2">The sequence shown here is derived from an EMBL/GenBank/DDBJ whole genome shotgun (WGS) entry which is preliminary data.</text>
</comment>
<feature type="compositionally biased region" description="Pro residues" evidence="1">
    <location>
        <begin position="45"/>
        <end position="54"/>
    </location>
</feature>
<proteinExistence type="predicted"/>
<organism evidence="2 3">
    <name type="scientific">Pseudoneurospora amorphoporcata</name>
    <dbReference type="NCBI Taxonomy" id="241081"/>
    <lineage>
        <taxon>Eukaryota</taxon>
        <taxon>Fungi</taxon>
        <taxon>Dikarya</taxon>
        <taxon>Ascomycota</taxon>
        <taxon>Pezizomycotina</taxon>
        <taxon>Sordariomycetes</taxon>
        <taxon>Sordariomycetidae</taxon>
        <taxon>Sordariales</taxon>
        <taxon>Sordariaceae</taxon>
        <taxon>Pseudoneurospora</taxon>
    </lineage>
</organism>
<feature type="compositionally biased region" description="Polar residues" evidence="1">
    <location>
        <begin position="1"/>
        <end position="18"/>
    </location>
</feature>
<evidence type="ECO:0000256" key="1">
    <source>
        <dbReference type="SAM" id="MobiDB-lite"/>
    </source>
</evidence>
<dbReference type="AlphaFoldDB" id="A0AAN6P322"/>
<sequence length="223" mass="23847">MTTPGPNGSQSESQQYPDSSSTLSALRSSPRPFIDSQASTHHTIPPQPPSPLPPRTGRSKSVPPTSTTSKTPAATSKPRPPKPTLSEISSLYQYTWERIDDLKLITGALCEKLIALEDTVATLDEGDDMKVFTKKAFDIAREGQLIAMIAEQFKETGSMIADRATDVGLNDLHGNGNGNGEVEGKGDGKVDGKGDGSGQAKKRGRKRQRVTVSDLDTDSDPDL</sequence>
<reference evidence="2" key="1">
    <citation type="journal article" date="2023" name="Mol. Phylogenet. Evol.">
        <title>Genome-scale phylogeny and comparative genomics of the fungal order Sordariales.</title>
        <authorList>
            <person name="Hensen N."/>
            <person name="Bonometti L."/>
            <person name="Westerberg I."/>
            <person name="Brannstrom I.O."/>
            <person name="Guillou S."/>
            <person name="Cros-Aarteil S."/>
            <person name="Calhoun S."/>
            <person name="Haridas S."/>
            <person name="Kuo A."/>
            <person name="Mondo S."/>
            <person name="Pangilinan J."/>
            <person name="Riley R."/>
            <person name="LaButti K."/>
            <person name="Andreopoulos B."/>
            <person name="Lipzen A."/>
            <person name="Chen C."/>
            <person name="Yan M."/>
            <person name="Daum C."/>
            <person name="Ng V."/>
            <person name="Clum A."/>
            <person name="Steindorff A."/>
            <person name="Ohm R.A."/>
            <person name="Martin F."/>
            <person name="Silar P."/>
            <person name="Natvig D.O."/>
            <person name="Lalanne C."/>
            <person name="Gautier V."/>
            <person name="Ament-Velasquez S.L."/>
            <person name="Kruys A."/>
            <person name="Hutchinson M.I."/>
            <person name="Powell A.J."/>
            <person name="Barry K."/>
            <person name="Miller A.N."/>
            <person name="Grigoriev I.V."/>
            <person name="Debuchy R."/>
            <person name="Gladieux P."/>
            <person name="Hiltunen Thoren M."/>
            <person name="Johannesson H."/>
        </authorList>
    </citation>
    <scope>NUCLEOTIDE SEQUENCE</scope>
    <source>
        <strain evidence="2">CBS 626.80</strain>
    </source>
</reference>
<feature type="region of interest" description="Disordered" evidence="1">
    <location>
        <begin position="1"/>
        <end position="86"/>
    </location>
</feature>
<dbReference type="EMBL" id="MU859086">
    <property type="protein sequence ID" value="KAK3954687.1"/>
    <property type="molecule type" value="Genomic_DNA"/>
</dbReference>
<name>A0AAN6P322_9PEZI</name>
<protein>
    <submittedName>
        <fullName evidence="2">Uncharacterized protein</fullName>
    </submittedName>
</protein>
<feature type="compositionally biased region" description="Basic residues" evidence="1">
    <location>
        <begin position="200"/>
        <end position="209"/>
    </location>
</feature>
<feature type="compositionally biased region" description="Low complexity" evidence="1">
    <location>
        <begin position="19"/>
        <end position="32"/>
    </location>
</feature>
<dbReference type="Proteomes" id="UP001303222">
    <property type="component" value="Unassembled WGS sequence"/>
</dbReference>
<reference evidence="2" key="2">
    <citation type="submission" date="2023-06" db="EMBL/GenBank/DDBJ databases">
        <authorList>
            <consortium name="Lawrence Berkeley National Laboratory"/>
            <person name="Mondo S.J."/>
            <person name="Hensen N."/>
            <person name="Bonometti L."/>
            <person name="Westerberg I."/>
            <person name="Brannstrom I.O."/>
            <person name="Guillou S."/>
            <person name="Cros-Aarteil S."/>
            <person name="Calhoun S."/>
            <person name="Haridas S."/>
            <person name="Kuo A."/>
            <person name="Pangilinan J."/>
            <person name="Riley R."/>
            <person name="Labutti K."/>
            <person name="Andreopoulos B."/>
            <person name="Lipzen A."/>
            <person name="Chen C."/>
            <person name="Yanf M."/>
            <person name="Daum C."/>
            <person name="Ng V."/>
            <person name="Clum A."/>
            <person name="Steindorff A."/>
            <person name="Ohm R."/>
            <person name="Martin F."/>
            <person name="Silar P."/>
            <person name="Natvig D."/>
            <person name="Lalanne C."/>
            <person name="Gautier V."/>
            <person name="Ament-Velasquez S.L."/>
            <person name="Kruys A."/>
            <person name="Hutchinson M.I."/>
            <person name="Powell A.J."/>
            <person name="Barry K."/>
            <person name="Miller A.N."/>
            <person name="Grigoriev I.V."/>
            <person name="Debuchy R."/>
            <person name="Gladieux P."/>
            <person name="Thoren M.H."/>
            <person name="Johannesson H."/>
        </authorList>
    </citation>
    <scope>NUCLEOTIDE SEQUENCE</scope>
    <source>
        <strain evidence="2">CBS 626.80</strain>
    </source>
</reference>
<feature type="compositionally biased region" description="Low complexity" evidence="1">
    <location>
        <begin position="59"/>
        <end position="77"/>
    </location>
</feature>
<keyword evidence="3" id="KW-1185">Reference proteome</keyword>
<evidence type="ECO:0000313" key="3">
    <source>
        <dbReference type="Proteomes" id="UP001303222"/>
    </source>
</evidence>
<evidence type="ECO:0000313" key="2">
    <source>
        <dbReference type="EMBL" id="KAK3954687.1"/>
    </source>
</evidence>
<accession>A0AAN6P322</accession>
<feature type="region of interest" description="Disordered" evidence="1">
    <location>
        <begin position="171"/>
        <end position="223"/>
    </location>
</feature>
<gene>
    <name evidence="2" type="ORF">QBC32DRAFT_335569</name>
</gene>
<feature type="compositionally biased region" description="Basic and acidic residues" evidence="1">
    <location>
        <begin position="182"/>
        <end position="194"/>
    </location>
</feature>